<dbReference type="PANTHER" id="PTHR32432">
    <property type="entry name" value="CELL DIVISION PROTEIN FTSA-RELATED"/>
    <property type="match status" value="1"/>
</dbReference>
<protein>
    <recommendedName>
        <fullName evidence="2">GspL cytoplasmic actin-ATPase-like domain-containing protein</fullName>
    </recommendedName>
</protein>
<dbReference type="Proteomes" id="UP000427906">
    <property type="component" value="Chromosome"/>
</dbReference>
<sequence length="480" mass="52139">MSRRVLGLEIREEAIAAVLIDSGFKGSVLETQGYFPIPAEKTGDEGIKEALESLVKTFKPAGCACVLGIPSTVVSFRNLSVPFHDVKKIRQILPFELEPSLPIPVDELIFDFEAVKNDGQQDLLTFAVPKNDIRRYLDCLEAVELRPVAIMPGAYAAARFISTMTDDNDDVLFVDTGEGSHTVYAVCSGVVRMVRTLPVAGSGNPVLRNLETTVGRTFTALKESMGITVTPTAVFSTGPQAQLLADENEAATLLGVPVNPIDGMRTFPRLKGSLDTPEWQSGRMDIALALALMETEAIGGVNFSTERSTIQHFWSEFRGQIILTSVFIAIALVTLLAGQILSANAKKNQLAELDRQIETVFKSTFPAVTRVVNPLQQMQIKIKEAGDGAIGPELPGARVRVIDILDALSRQIPASTDVNVIRMVVGTDNVVLSGNTDTFNTVDDIKGRLDSDDIFTNVTISSADLEKSGKRVRFKLKLDF</sequence>
<dbReference type="InterPro" id="IPR050696">
    <property type="entry name" value="FtsA/MreB"/>
</dbReference>
<dbReference type="InterPro" id="IPR007813">
    <property type="entry name" value="PilN"/>
</dbReference>
<dbReference type="InterPro" id="IPR043129">
    <property type="entry name" value="ATPase_NBD"/>
</dbReference>
<dbReference type="GO" id="GO:0009276">
    <property type="term" value="C:Gram-negative-bacterium-type cell wall"/>
    <property type="evidence" value="ECO:0007669"/>
    <property type="project" value="InterPro"/>
</dbReference>
<dbReference type="EMBL" id="AP021874">
    <property type="protein sequence ID" value="BBO67446.1"/>
    <property type="molecule type" value="Genomic_DNA"/>
</dbReference>
<evidence type="ECO:0000259" key="2">
    <source>
        <dbReference type="Pfam" id="PF05134"/>
    </source>
</evidence>
<dbReference type="InterPro" id="IPR024230">
    <property type="entry name" value="GspL_cyto_dom"/>
</dbReference>
<accession>A0A5K7YEK0</accession>
<keyword evidence="1" id="KW-0472">Membrane</keyword>
<dbReference type="KEGG" id="dalk:DSCA_13760"/>
<dbReference type="Pfam" id="PF05134">
    <property type="entry name" value="T2SSL"/>
    <property type="match status" value="1"/>
</dbReference>
<dbReference type="RefSeq" id="WP_155315705.1">
    <property type="nucleotide sequence ID" value="NZ_AP021874.1"/>
</dbReference>
<name>A0A5K7YEK0_9BACT</name>
<dbReference type="AlphaFoldDB" id="A0A5K7YEK0"/>
<evidence type="ECO:0000313" key="3">
    <source>
        <dbReference type="EMBL" id="BBO67446.1"/>
    </source>
</evidence>
<dbReference type="Gene3D" id="3.30.420.380">
    <property type="match status" value="1"/>
</dbReference>
<reference evidence="3 4" key="1">
    <citation type="submission" date="2019-11" db="EMBL/GenBank/DDBJ databases">
        <title>Comparative genomics of hydrocarbon-degrading Desulfosarcina strains.</title>
        <authorList>
            <person name="Watanabe M."/>
            <person name="Kojima H."/>
            <person name="Fukui M."/>
        </authorList>
    </citation>
    <scope>NUCLEOTIDE SEQUENCE [LARGE SCALE GENOMIC DNA]</scope>
    <source>
        <strain evidence="3 4">PL12</strain>
    </source>
</reference>
<dbReference type="Pfam" id="PF05137">
    <property type="entry name" value="PilN"/>
    <property type="match status" value="1"/>
</dbReference>
<proteinExistence type="predicted"/>
<dbReference type="GO" id="GO:0015627">
    <property type="term" value="C:type II protein secretion system complex"/>
    <property type="evidence" value="ECO:0007669"/>
    <property type="project" value="InterPro"/>
</dbReference>
<evidence type="ECO:0000256" key="1">
    <source>
        <dbReference type="SAM" id="Phobius"/>
    </source>
</evidence>
<dbReference type="NCBIfam" id="TIGR01709">
    <property type="entry name" value="typeII_sec_gspL"/>
    <property type="match status" value="1"/>
</dbReference>
<dbReference type="GO" id="GO:0015628">
    <property type="term" value="P:protein secretion by the type II secretion system"/>
    <property type="evidence" value="ECO:0007669"/>
    <property type="project" value="InterPro"/>
</dbReference>
<organism evidence="3 4">
    <name type="scientific">Desulfosarcina alkanivorans</name>
    <dbReference type="NCBI Taxonomy" id="571177"/>
    <lineage>
        <taxon>Bacteria</taxon>
        <taxon>Pseudomonadati</taxon>
        <taxon>Thermodesulfobacteriota</taxon>
        <taxon>Desulfobacteria</taxon>
        <taxon>Desulfobacterales</taxon>
        <taxon>Desulfosarcinaceae</taxon>
        <taxon>Desulfosarcina</taxon>
    </lineage>
</organism>
<keyword evidence="1" id="KW-0812">Transmembrane</keyword>
<evidence type="ECO:0000313" key="4">
    <source>
        <dbReference type="Proteomes" id="UP000427906"/>
    </source>
</evidence>
<feature type="transmembrane region" description="Helical" evidence="1">
    <location>
        <begin position="321"/>
        <end position="341"/>
    </location>
</feature>
<keyword evidence="1" id="KW-1133">Transmembrane helix</keyword>
<keyword evidence="4" id="KW-1185">Reference proteome</keyword>
<dbReference type="InterPro" id="IPR007812">
    <property type="entry name" value="T2SS_protein-GspL"/>
</dbReference>
<gene>
    <name evidence="3" type="ORF">DSCA_13760</name>
</gene>
<dbReference type="SUPFAM" id="SSF53067">
    <property type="entry name" value="Actin-like ATPase domain"/>
    <property type="match status" value="1"/>
</dbReference>
<dbReference type="OrthoDB" id="5431056at2"/>
<feature type="domain" description="GspL cytoplasmic actin-ATPase-like" evidence="2">
    <location>
        <begin position="63"/>
        <end position="156"/>
    </location>
</feature>
<dbReference type="PANTHER" id="PTHR32432:SF3">
    <property type="entry name" value="ETHANOLAMINE UTILIZATION PROTEIN EUTJ"/>
    <property type="match status" value="1"/>
</dbReference>